<dbReference type="GO" id="GO:0006154">
    <property type="term" value="P:adenosine catabolic process"/>
    <property type="evidence" value="ECO:0007669"/>
    <property type="project" value="TreeGrafter"/>
</dbReference>
<dbReference type="SUPFAM" id="SSF51556">
    <property type="entry name" value="Metallo-dependent hydrolases"/>
    <property type="match status" value="1"/>
</dbReference>
<evidence type="ECO:0000256" key="5">
    <source>
        <dbReference type="ARBA" id="ARBA00022801"/>
    </source>
</evidence>
<keyword evidence="4" id="KW-0479">Metal-binding</keyword>
<organism evidence="9 10">
    <name type="scientific">Tanticharoenia sakaeratensis NBRC 103193</name>
    <dbReference type="NCBI Taxonomy" id="1231623"/>
    <lineage>
        <taxon>Bacteria</taxon>
        <taxon>Pseudomonadati</taxon>
        <taxon>Pseudomonadota</taxon>
        <taxon>Alphaproteobacteria</taxon>
        <taxon>Acetobacterales</taxon>
        <taxon>Acetobacteraceae</taxon>
        <taxon>Tanticharoenia</taxon>
    </lineage>
</organism>
<gene>
    <name evidence="9" type="ORF">Tasa_010_193</name>
</gene>
<dbReference type="RefSeq" id="WP_084712075.1">
    <property type="nucleotide sequence ID" value="NZ_BALE01000010.1"/>
</dbReference>
<feature type="chain" id="PRO_5002308293" description="adenosine deaminase" evidence="7">
    <location>
        <begin position="29"/>
        <end position="497"/>
    </location>
</feature>
<dbReference type="PANTHER" id="PTHR11409">
    <property type="entry name" value="ADENOSINE DEAMINASE"/>
    <property type="match status" value="1"/>
</dbReference>
<evidence type="ECO:0000256" key="3">
    <source>
        <dbReference type="ARBA" id="ARBA00012784"/>
    </source>
</evidence>
<evidence type="ECO:0000256" key="2">
    <source>
        <dbReference type="ARBA" id="ARBA00006676"/>
    </source>
</evidence>
<feature type="signal peptide" evidence="7">
    <location>
        <begin position="1"/>
        <end position="28"/>
    </location>
</feature>
<evidence type="ECO:0000256" key="1">
    <source>
        <dbReference type="ARBA" id="ARBA00001947"/>
    </source>
</evidence>
<comment type="cofactor">
    <cofactor evidence="1">
        <name>Zn(2+)</name>
        <dbReference type="ChEBI" id="CHEBI:29105"/>
    </cofactor>
</comment>
<reference evidence="9 10" key="1">
    <citation type="submission" date="2012-10" db="EMBL/GenBank/DDBJ databases">
        <title>Genome sequencing of Tanticharoenia sakaeratensis NBRC 103193.</title>
        <authorList>
            <person name="Azuma Y."/>
            <person name="Hadano H."/>
            <person name="Hirakawa H."/>
            <person name="Matsushita K."/>
        </authorList>
    </citation>
    <scope>NUCLEOTIDE SEQUENCE [LARGE SCALE GENOMIC DNA]</scope>
    <source>
        <strain evidence="9 10">NBRC 103193</strain>
    </source>
</reference>
<dbReference type="GO" id="GO:0046872">
    <property type="term" value="F:metal ion binding"/>
    <property type="evidence" value="ECO:0007669"/>
    <property type="project" value="UniProtKB-KW"/>
</dbReference>
<dbReference type="GO" id="GO:0005829">
    <property type="term" value="C:cytosol"/>
    <property type="evidence" value="ECO:0007669"/>
    <property type="project" value="TreeGrafter"/>
</dbReference>
<dbReference type="InterPro" id="IPR006330">
    <property type="entry name" value="Ado/ade_deaminase"/>
</dbReference>
<dbReference type="GO" id="GO:0046103">
    <property type="term" value="P:inosine biosynthetic process"/>
    <property type="evidence" value="ECO:0007669"/>
    <property type="project" value="TreeGrafter"/>
</dbReference>
<evidence type="ECO:0000313" key="10">
    <source>
        <dbReference type="Proteomes" id="UP000032679"/>
    </source>
</evidence>
<dbReference type="InterPro" id="IPR032466">
    <property type="entry name" value="Metal_Hydrolase"/>
</dbReference>
<feature type="domain" description="Adenosine deaminase" evidence="8">
    <location>
        <begin position="203"/>
        <end position="479"/>
    </location>
</feature>
<dbReference type="Pfam" id="PF00962">
    <property type="entry name" value="A_deaminase"/>
    <property type="match status" value="1"/>
</dbReference>
<evidence type="ECO:0000256" key="7">
    <source>
        <dbReference type="SAM" id="SignalP"/>
    </source>
</evidence>
<keyword evidence="10" id="KW-1185">Reference proteome</keyword>
<keyword evidence="5" id="KW-0378">Hydrolase</keyword>
<dbReference type="GO" id="GO:0004000">
    <property type="term" value="F:adenosine deaminase activity"/>
    <property type="evidence" value="ECO:0007669"/>
    <property type="project" value="TreeGrafter"/>
</dbReference>
<dbReference type="PANTHER" id="PTHR11409:SF43">
    <property type="entry name" value="ADENOSINE DEAMINASE"/>
    <property type="match status" value="1"/>
</dbReference>
<accession>A0A0D6MJI1</accession>
<protein>
    <recommendedName>
        <fullName evidence="3">adenosine deaminase</fullName>
        <ecNumber evidence="3">3.5.4.4</ecNumber>
    </recommendedName>
</protein>
<sequence length="497" mass="54149">MTDRISRYGHGCASTALVAFLIAAPALAHDVPQNDTTAPVASSADDAAETARRFAALRNDPARLRLFLQAFPKGADLHNHLAGAIYAEPMLDWARTDRECLDPRRQTLSNDSSCGRPGLVPAAEAFNSEDTTNRAIDAMSMRGFVPTETDRSGHDHFFDTFDKFDAAYETHQGEALAEVLAQAARDHELYLETMVSPALAQAMALGAHHPLKGNNFAGSYAEIAPSLPAVVATARAEINQMESRAHAILGCGTAHPQPGCAVTVRYLFQPLRILPPPMVFGQLAAGYALAHSDPRVVGVNFVAPEDDPVALRDYDLHMRMFRYLNGVAPDVKLSLHAGELTLGLVPPSELESHIRQAVEVAGARRIGHGVDIAYERDAAELLHEMAQKQIMVEINLSSNAQILGVSGGDHPFMLYRRAGVPTALSTDDEGVSRIDLTHEYQRATTTYGLDYPTLKQLSATGIRYGFESDADRTTLNARLQHDFAAFEHWAAHEPLFR</sequence>
<dbReference type="Gene3D" id="3.20.20.140">
    <property type="entry name" value="Metal-dependent hydrolases"/>
    <property type="match status" value="1"/>
</dbReference>
<keyword evidence="7" id="KW-0732">Signal</keyword>
<evidence type="ECO:0000313" key="9">
    <source>
        <dbReference type="EMBL" id="GAN53646.1"/>
    </source>
</evidence>
<dbReference type="EMBL" id="BALE01000010">
    <property type="protein sequence ID" value="GAN53646.1"/>
    <property type="molecule type" value="Genomic_DNA"/>
</dbReference>
<dbReference type="InterPro" id="IPR001365">
    <property type="entry name" value="A_deaminase_dom"/>
</dbReference>
<dbReference type="AlphaFoldDB" id="A0A0D6MJI1"/>
<proteinExistence type="inferred from homology"/>
<comment type="caution">
    <text evidence="9">The sequence shown here is derived from an EMBL/GenBank/DDBJ whole genome shotgun (WGS) entry which is preliminary data.</text>
</comment>
<evidence type="ECO:0000256" key="6">
    <source>
        <dbReference type="ARBA" id="ARBA00022833"/>
    </source>
</evidence>
<name>A0A0D6MJI1_9PROT</name>
<evidence type="ECO:0000259" key="8">
    <source>
        <dbReference type="Pfam" id="PF00962"/>
    </source>
</evidence>
<keyword evidence="6" id="KW-0862">Zinc</keyword>
<dbReference type="GO" id="GO:0043103">
    <property type="term" value="P:hypoxanthine salvage"/>
    <property type="evidence" value="ECO:0007669"/>
    <property type="project" value="TreeGrafter"/>
</dbReference>
<comment type="similarity">
    <text evidence="2">Belongs to the metallo-dependent hydrolases superfamily. Adenosine and AMP deaminases family.</text>
</comment>
<dbReference type="STRING" id="1231623.Tasa_010_193"/>
<dbReference type="EC" id="3.5.4.4" evidence="3"/>
<evidence type="ECO:0000256" key="4">
    <source>
        <dbReference type="ARBA" id="ARBA00022723"/>
    </source>
</evidence>
<dbReference type="OrthoDB" id="105475at2"/>
<dbReference type="Proteomes" id="UP000032679">
    <property type="component" value="Unassembled WGS sequence"/>
</dbReference>